<feature type="transmembrane region" description="Helical" evidence="1">
    <location>
        <begin position="188"/>
        <end position="209"/>
    </location>
</feature>
<evidence type="ECO:0000256" key="1">
    <source>
        <dbReference type="SAM" id="Phobius"/>
    </source>
</evidence>
<accession>A0A558HHR4</accession>
<feature type="transmembrane region" description="Helical" evidence="1">
    <location>
        <begin position="108"/>
        <end position="126"/>
    </location>
</feature>
<feature type="transmembrane region" description="Helical" evidence="1">
    <location>
        <begin position="163"/>
        <end position="182"/>
    </location>
</feature>
<dbReference type="RefSeq" id="WP_144727779.1">
    <property type="nucleotide sequence ID" value="NZ_CAWOWR010000147.1"/>
</dbReference>
<organism evidence="2 3">
    <name type="scientific">Cobetia crustatorum</name>
    <dbReference type="NCBI Taxonomy" id="553385"/>
    <lineage>
        <taxon>Bacteria</taxon>
        <taxon>Pseudomonadati</taxon>
        <taxon>Pseudomonadota</taxon>
        <taxon>Gammaproteobacteria</taxon>
        <taxon>Oceanospirillales</taxon>
        <taxon>Halomonadaceae</taxon>
        <taxon>Cobetia</taxon>
    </lineage>
</organism>
<keyword evidence="1" id="KW-0472">Membrane</keyword>
<feature type="transmembrane region" description="Helical" evidence="1">
    <location>
        <begin position="12"/>
        <end position="35"/>
    </location>
</feature>
<protein>
    <submittedName>
        <fullName evidence="2">Uncharacterized protein</fullName>
    </submittedName>
</protein>
<feature type="transmembrane region" description="Helical" evidence="1">
    <location>
        <begin position="47"/>
        <end position="65"/>
    </location>
</feature>
<gene>
    <name evidence="2" type="ORF">FQP86_12865</name>
</gene>
<dbReference type="AlphaFoldDB" id="A0A558HHR4"/>
<dbReference type="EMBL" id="VNFH01000009">
    <property type="protein sequence ID" value="TVU68682.1"/>
    <property type="molecule type" value="Genomic_DNA"/>
</dbReference>
<dbReference type="Proteomes" id="UP000319941">
    <property type="component" value="Unassembled WGS sequence"/>
</dbReference>
<proteinExistence type="predicted"/>
<name>A0A558HHR4_9GAMM</name>
<keyword evidence="1" id="KW-0812">Transmembrane</keyword>
<reference evidence="2 3" key="1">
    <citation type="submission" date="2019-07" db="EMBL/GenBank/DDBJ databases">
        <title>Diversity of Bacteria from Kongsfjorden, Arctic.</title>
        <authorList>
            <person name="Yu Y."/>
        </authorList>
    </citation>
    <scope>NUCLEOTIDE SEQUENCE [LARGE SCALE GENOMIC DNA]</scope>
    <source>
        <strain evidence="2 3">SM1923</strain>
    </source>
</reference>
<comment type="caution">
    <text evidence="2">The sequence shown here is derived from an EMBL/GenBank/DDBJ whole genome shotgun (WGS) entry which is preliminary data.</text>
</comment>
<sequence>MSSNGVKSDNANSLIATSIIFLMTSFCSILGFGLYQYVNSNNMFHVLWIPLVGELAMVIILLVITDNIMGLAKSLNLIFSALVGGLAATALFAFCLLKPDLKIPNDDFYSGMMTMSLGMVAIVFTLSSRVNNTIRSSSQEGIQVNGKKLELPETKQLSTKVNFSLLLSMLLMLVSTVGLLGFQSELKFLADILVSMAFGLAVSSWLYIFQLAFIAMDSPSD</sequence>
<evidence type="ECO:0000313" key="3">
    <source>
        <dbReference type="Proteomes" id="UP000319941"/>
    </source>
</evidence>
<feature type="transmembrane region" description="Helical" evidence="1">
    <location>
        <begin position="77"/>
        <end position="96"/>
    </location>
</feature>
<evidence type="ECO:0000313" key="2">
    <source>
        <dbReference type="EMBL" id="TVU68682.1"/>
    </source>
</evidence>
<keyword evidence="1" id="KW-1133">Transmembrane helix</keyword>
<keyword evidence="3" id="KW-1185">Reference proteome</keyword>